<proteinExistence type="predicted"/>
<dbReference type="EMBL" id="JBHTFQ010000003">
    <property type="protein sequence ID" value="MFC7704061.1"/>
    <property type="molecule type" value="Genomic_DNA"/>
</dbReference>
<comment type="caution">
    <text evidence="7">The sequence shown here is derived from an EMBL/GenBank/DDBJ whole genome shotgun (WGS) entry which is preliminary data.</text>
</comment>
<accession>A0ABW2UHA8</accession>
<protein>
    <submittedName>
        <fullName evidence="7">FAD-binding domain-containing protein</fullName>
    </submittedName>
</protein>
<evidence type="ECO:0000313" key="7">
    <source>
        <dbReference type="EMBL" id="MFC7704061.1"/>
    </source>
</evidence>
<dbReference type="InterPro" id="IPR036155">
    <property type="entry name" value="Crypto/Photolyase_N_sf"/>
</dbReference>
<dbReference type="InterPro" id="IPR014729">
    <property type="entry name" value="Rossmann-like_a/b/a_fold"/>
</dbReference>
<reference evidence="8" key="1">
    <citation type="journal article" date="2019" name="Int. J. Syst. Evol. Microbiol.">
        <title>The Global Catalogue of Microorganisms (GCM) 10K type strain sequencing project: providing services to taxonomists for standard genome sequencing and annotation.</title>
        <authorList>
            <consortium name="The Broad Institute Genomics Platform"/>
            <consortium name="The Broad Institute Genome Sequencing Center for Infectious Disease"/>
            <person name="Wu L."/>
            <person name="Ma J."/>
        </authorList>
    </citation>
    <scope>NUCLEOTIDE SEQUENCE [LARGE SCALE GENOMIC DNA]</scope>
    <source>
        <strain evidence="8">CGMCC 1.12750</strain>
    </source>
</reference>
<dbReference type="SUPFAM" id="SSF52425">
    <property type="entry name" value="Cryptochrome/photolyase, N-terminal domain"/>
    <property type="match status" value="1"/>
</dbReference>
<dbReference type="Pfam" id="PF03441">
    <property type="entry name" value="FAD_binding_7"/>
    <property type="match status" value="1"/>
</dbReference>
<evidence type="ECO:0000313" key="8">
    <source>
        <dbReference type="Proteomes" id="UP001596516"/>
    </source>
</evidence>
<keyword evidence="4" id="KW-0274">FAD</keyword>
<gene>
    <name evidence="7" type="ORF">ACFQXB_07635</name>
</gene>
<feature type="region of interest" description="Disordered" evidence="5">
    <location>
        <begin position="434"/>
        <end position="472"/>
    </location>
</feature>
<sequence length="472" mass="51499">MSRPPIIFWFKRDLRVADNPALALAAAQGPVLPLFIVEPALWREADRSARQWTFLAESLSDLRDALAALGQPLIVRLGEAVAVLETLRRAHGVVQIVSQQETGALWTFARDRAVAAWAAGQGVAWNELPQGGVVRGLRDEAGWSARRRRFLAGPPAEPPALEAVSGVEPGPIPTARILRLPEDPCPHRQRGGRQEALMLLHSHTARLHGGTETLAGERRGLRLSAHLGCGAVSVREVLAHLAGSGIDMASLRRLDSRLLQRDRALQLLERHPALERQALAAHAVTAPSADRGLLEAFERGETGLPFVDACLRYLAASGWISAPLRGMLVSVGCHLLGLDWRSAGLVLARRLTDYEAAVHWMQVQHAAGVGQEGRARIVDPLARGRAVDPTGAFIRRWVPELGLVPTAHLHAPWTWSEAQRVLGRRYPEPVVDPARAARDARRSLPAASGAPRSTRIRRRSAGTPDNQLRFDF</sequence>
<dbReference type="InterPro" id="IPR005101">
    <property type="entry name" value="Cryptochr/Photolyase_FAD-bd"/>
</dbReference>
<feature type="domain" description="Photolyase/cryptochrome alpha/beta" evidence="6">
    <location>
        <begin position="4"/>
        <end position="133"/>
    </location>
</feature>
<dbReference type="InterPro" id="IPR006050">
    <property type="entry name" value="DNA_photolyase_N"/>
</dbReference>
<evidence type="ECO:0000259" key="6">
    <source>
        <dbReference type="PROSITE" id="PS51645"/>
    </source>
</evidence>
<dbReference type="Pfam" id="PF00875">
    <property type="entry name" value="DNA_photolyase"/>
    <property type="match status" value="1"/>
</dbReference>
<dbReference type="Gene3D" id="3.40.50.620">
    <property type="entry name" value="HUPs"/>
    <property type="match status" value="1"/>
</dbReference>
<dbReference type="PROSITE" id="PS51645">
    <property type="entry name" value="PHR_CRY_ALPHA_BETA"/>
    <property type="match status" value="1"/>
</dbReference>
<keyword evidence="8" id="KW-1185">Reference proteome</keyword>
<evidence type="ECO:0000256" key="3">
    <source>
        <dbReference type="ARBA" id="ARBA00022630"/>
    </source>
</evidence>
<dbReference type="Gene3D" id="1.10.579.10">
    <property type="entry name" value="DNA Cyclobutane Dipyrimidine Photolyase, subunit A, domain 3"/>
    <property type="match status" value="1"/>
</dbReference>
<dbReference type="RefSeq" id="WP_377401593.1">
    <property type="nucleotide sequence ID" value="NZ_JBHTFQ010000003.1"/>
</dbReference>
<dbReference type="PANTHER" id="PTHR11455">
    <property type="entry name" value="CRYPTOCHROME"/>
    <property type="match status" value="1"/>
</dbReference>
<dbReference type="InterPro" id="IPR002081">
    <property type="entry name" value="Cryptochrome/DNA_photolyase_1"/>
</dbReference>
<evidence type="ECO:0000256" key="5">
    <source>
        <dbReference type="SAM" id="MobiDB-lite"/>
    </source>
</evidence>
<evidence type="ECO:0000256" key="2">
    <source>
        <dbReference type="ARBA" id="ARBA00001974"/>
    </source>
</evidence>
<comment type="cofactor">
    <cofactor evidence="1">
        <name>(6R)-5,10-methylene-5,6,7,8-tetrahydrofolate</name>
        <dbReference type="ChEBI" id="CHEBI:15636"/>
    </cofactor>
</comment>
<dbReference type="Proteomes" id="UP001596516">
    <property type="component" value="Unassembled WGS sequence"/>
</dbReference>
<comment type="cofactor">
    <cofactor evidence="2">
        <name>FAD</name>
        <dbReference type="ChEBI" id="CHEBI:57692"/>
    </cofactor>
</comment>
<name>A0ABW2UHA8_9RHOB</name>
<evidence type="ECO:0000256" key="4">
    <source>
        <dbReference type="ARBA" id="ARBA00022827"/>
    </source>
</evidence>
<dbReference type="PANTHER" id="PTHR11455:SF9">
    <property type="entry name" value="CRYPTOCHROME CIRCADIAN CLOCK 5 ISOFORM X1"/>
    <property type="match status" value="1"/>
</dbReference>
<organism evidence="7 8">
    <name type="scientific">Plastorhodobacter daqingensis</name>
    <dbReference type="NCBI Taxonomy" id="1387281"/>
    <lineage>
        <taxon>Bacteria</taxon>
        <taxon>Pseudomonadati</taxon>
        <taxon>Pseudomonadota</taxon>
        <taxon>Alphaproteobacteria</taxon>
        <taxon>Rhodobacterales</taxon>
        <taxon>Paracoccaceae</taxon>
        <taxon>Plastorhodobacter</taxon>
    </lineage>
</organism>
<evidence type="ECO:0000256" key="1">
    <source>
        <dbReference type="ARBA" id="ARBA00001932"/>
    </source>
</evidence>
<dbReference type="InterPro" id="IPR036134">
    <property type="entry name" value="Crypto/Photolyase_FAD-like_sf"/>
</dbReference>
<keyword evidence="3" id="KW-0285">Flavoprotein</keyword>
<dbReference type="SUPFAM" id="SSF48173">
    <property type="entry name" value="Cryptochrome/photolyase FAD-binding domain"/>
    <property type="match status" value="1"/>
</dbReference>